<evidence type="ECO:0000256" key="2">
    <source>
        <dbReference type="RuleBase" id="RU003616"/>
    </source>
</evidence>
<dbReference type="eggNOG" id="COG0071">
    <property type="taxonomic scope" value="Bacteria"/>
</dbReference>
<dbReference type="EMBL" id="CP001739">
    <property type="protein sequence ID" value="ACZ09328.1"/>
    <property type="molecule type" value="Genomic_DNA"/>
</dbReference>
<evidence type="ECO:0000256" key="1">
    <source>
        <dbReference type="PROSITE-ProRule" id="PRU00285"/>
    </source>
</evidence>
<dbReference type="SUPFAM" id="SSF49764">
    <property type="entry name" value="HSP20-like chaperones"/>
    <property type="match status" value="1"/>
</dbReference>
<sequence length="122" mass="14351">MNKKNITDNSIFFEKIYKQPDFFNLKYSIPSVVVSEDNTNHYVKIITSETDTKSFTLNVKNKKLIINCRDNSENEDKVYTKYSKSFEKIMEIPEDSDINNMKSKLFNGIFTLTIPKAFCFYD</sequence>
<dbReference type="Proteomes" id="UP000000845">
    <property type="component" value="Chromosome"/>
</dbReference>
<dbReference type="STRING" id="526218.Sterm_2475"/>
<protein>
    <recommendedName>
        <fullName evidence="3">SHSP domain-containing protein</fullName>
    </recommendedName>
</protein>
<evidence type="ECO:0000313" key="5">
    <source>
        <dbReference type="Proteomes" id="UP000000845"/>
    </source>
</evidence>
<proteinExistence type="inferred from homology"/>
<accession>D1ALI5</accession>
<dbReference type="Pfam" id="PF00011">
    <property type="entry name" value="HSP20"/>
    <property type="match status" value="1"/>
</dbReference>
<dbReference type="RefSeq" id="WP_012861922.1">
    <property type="nucleotide sequence ID" value="NC_013517.1"/>
</dbReference>
<dbReference type="PROSITE" id="PS01031">
    <property type="entry name" value="SHSP"/>
    <property type="match status" value="1"/>
</dbReference>
<evidence type="ECO:0000313" key="4">
    <source>
        <dbReference type="EMBL" id="ACZ09328.1"/>
    </source>
</evidence>
<dbReference type="InterPro" id="IPR002068">
    <property type="entry name" value="A-crystallin/Hsp20_dom"/>
</dbReference>
<reference evidence="4 5" key="2">
    <citation type="journal article" date="2010" name="Stand. Genomic Sci.">
        <title>Complete genome sequence of Sebaldella termitidis type strain (NCTC 11300).</title>
        <authorList>
            <person name="Harmon-Smith M."/>
            <person name="Celia L."/>
            <person name="Chertkov O."/>
            <person name="Lapidus A."/>
            <person name="Copeland A."/>
            <person name="Glavina Del Rio T."/>
            <person name="Nolan M."/>
            <person name="Lucas S."/>
            <person name="Tice H."/>
            <person name="Cheng J.F."/>
            <person name="Han C."/>
            <person name="Detter J.C."/>
            <person name="Bruce D."/>
            <person name="Goodwin L."/>
            <person name="Pitluck S."/>
            <person name="Pati A."/>
            <person name="Liolios K."/>
            <person name="Ivanova N."/>
            <person name="Mavromatis K."/>
            <person name="Mikhailova N."/>
            <person name="Chen A."/>
            <person name="Palaniappan K."/>
            <person name="Land M."/>
            <person name="Hauser L."/>
            <person name="Chang Y.J."/>
            <person name="Jeffries C.D."/>
            <person name="Brettin T."/>
            <person name="Goker M."/>
            <person name="Beck B."/>
            <person name="Bristow J."/>
            <person name="Eisen J.A."/>
            <person name="Markowitz V."/>
            <person name="Hugenholtz P."/>
            <person name="Kyrpides N.C."/>
            <person name="Klenk H.P."/>
            <person name="Chen F."/>
        </authorList>
    </citation>
    <scope>NUCLEOTIDE SEQUENCE [LARGE SCALE GENOMIC DNA]</scope>
    <source>
        <strain evidence="5">ATCC 33386 / NCTC 11300</strain>
    </source>
</reference>
<reference evidence="5" key="1">
    <citation type="submission" date="2009-09" db="EMBL/GenBank/DDBJ databases">
        <title>The complete chromosome of Sebaldella termitidis ATCC 33386.</title>
        <authorList>
            <consortium name="US DOE Joint Genome Institute (JGI-PGF)"/>
            <person name="Lucas S."/>
            <person name="Copeland A."/>
            <person name="Lapidus A."/>
            <person name="Glavina del Rio T."/>
            <person name="Dalin E."/>
            <person name="Tice H."/>
            <person name="Bruce D."/>
            <person name="Goodwin L."/>
            <person name="Pitluck S."/>
            <person name="Kyrpides N."/>
            <person name="Mavromatis K."/>
            <person name="Ivanova N."/>
            <person name="Mikhailova N."/>
            <person name="Sims D."/>
            <person name="Meincke L."/>
            <person name="Brettin T."/>
            <person name="Detter J.C."/>
            <person name="Han C."/>
            <person name="Larimer F."/>
            <person name="Land M."/>
            <person name="Hauser L."/>
            <person name="Markowitz V."/>
            <person name="Cheng J.F."/>
            <person name="Hugenholtz P."/>
            <person name="Woyke T."/>
            <person name="Wu D."/>
            <person name="Eisen J.A."/>
        </authorList>
    </citation>
    <scope>NUCLEOTIDE SEQUENCE [LARGE SCALE GENOMIC DNA]</scope>
    <source>
        <strain evidence="5">ATCC 33386 / NCTC 11300</strain>
    </source>
</reference>
<dbReference type="HOGENOM" id="CLU_2025122_0_0_0"/>
<dbReference type="AlphaFoldDB" id="D1ALI5"/>
<gene>
    <name evidence="4" type="ordered locus">Sterm_2475</name>
</gene>
<organism evidence="4 5">
    <name type="scientific">Sebaldella termitidis (strain ATCC 33386 / NCTC 11300)</name>
    <dbReference type="NCBI Taxonomy" id="526218"/>
    <lineage>
        <taxon>Bacteria</taxon>
        <taxon>Fusobacteriati</taxon>
        <taxon>Fusobacteriota</taxon>
        <taxon>Fusobacteriia</taxon>
        <taxon>Fusobacteriales</taxon>
        <taxon>Leptotrichiaceae</taxon>
        <taxon>Sebaldella</taxon>
    </lineage>
</organism>
<feature type="domain" description="SHSP" evidence="3">
    <location>
        <begin position="23"/>
        <end position="122"/>
    </location>
</feature>
<dbReference type="Gene3D" id="2.60.40.790">
    <property type="match status" value="1"/>
</dbReference>
<dbReference type="KEGG" id="str:Sterm_2475"/>
<keyword evidence="5" id="KW-1185">Reference proteome</keyword>
<comment type="similarity">
    <text evidence="1 2">Belongs to the small heat shock protein (HSP20) family.</text>
</comment>
<name>D1ALI5_SEBTE</name>
<dbReference type="InterPro" id="IPR008978">
    <property type="entry name" value="HSP20-like_chaperone"/>
</dbReference>
<evidence type="ECO:0000259" key="3">
    <source>
        <dbReference type="PROSITE" id="PS01031"/>
    </source>
</evidence>
<dbReference type="CDD" id="cd06464">
    <property type="entry name" value="ACD_sHsps-like"/>
    <property type="match status" value="1"/>
</dbReference>